<dbReference type="Proteomes" id="UP000316993">
    <property type="component" value="Unassembled WGS sequence"/>
</dbReference>
<evidence type="ECO:0000313" key="2">
    <source>
        <dbReference type="Proteomes" id="UP000316993"/>
    </source>
</evidence>
<gene>
    <name evidence="1" type="ORF">BDD18_0077</name>
</gene>
<reference evidence="1 2" key="1">
    <citation type="submission" date="2019-06" db="EMBL/GenBank/DDBJ databases">
        <title>Genomic Encyclopedia of Archaeal and Bacterial Type Strains, Phase II (KMG-II): from individual species to whole genera.</title>
        <authorList>
            <person name="Goeker M."/>
        </authorList>
    </citation>
    <scope>NUCLEOTIDE SEQUENCE [LARGE SCALE GENOMIC DNA]</scope>
    <source>
        <strain evidence="1 2">DSM 7270</strain>
    </source>
</reference>
<dbReference type="RefSeq" id="WP_142080743.1">
    <property type="nucleotide sequence ID" value="NZ_VFPV01000001.1"/>
</dbReference>
<comment type="caution">
    <text evidence="1">The sequence shown here is derived from an EMBL/GenBank/DDBJ whole genome shotgun (WGS) entry which is preliminary data.</text>
</comment>
<sequence length="102" mass="11323">MAVSEKQKDYEETLWRTSVAIKRELEPGARQVVDLCGAKNFSTMISVMAKYPEKVGAALAPIFAEARAAEEALNPKKVAQARVKALNTLGSVENHSEMREWM</sequence>
<name>A0A543LI24_9BURK</name>
<evidence type="ECO:0000313" key="1">
    <source>
        <dbReference type="EMBL" id="TQN06998.1"/>
    </source>
</evidence>
<proteinExistence type="predicted"/>
<dbReference type="EMBL" id="VFPV01000001">
    <property type="protein sequence ID" value="TQN06998.1"/>
    <property type="molecule type" value="Genomic_DNA"/>
</dbReference>
<organism evidence="1 2">
    <name type="scientific">Acidovorax temperans</name>
    <dbReference type="NCBI Taxonomy" id="80878"/>
    <lineage>
        <taxon>Bacteria</taxon>
        <taxon>Pseudomonadati</taxon>
        <taxon>Pseudomonadota</taxon>
        <taxon>Betaproteobacteria</taxon>
        <taxon>Burkholderiales</taxon>
        <taxon>Comamonadaceae</taxon>
        <taxon>Acidovorax</taxon>
    </lineage>
</organism>
<dbReference type="AlphaFoldDB" id="A0A543LI24"/>
<accession>A0A543LI24</accession>
<protein>
    <submittedName>
        <fullName evidence="1">Uncharacterized protein</fullName>
    </submittedName>
</protein>